<dbReference type="PROSITE" id="PS50112">
    <property type="entry name" value="PAS"/>
    <property type="match status" value="1"/>
</dbReference>
<dbReference type="Pfam" id="PF08447">
    <property type="entry name" value="PAS_3"/>
    <property type="match status" value="1"/>
</dbReference>
<dbReference type="Pfam" id="PF03861">
    <property type="entry name" value="ANTAR"/>
    <property type="match status" value="1"/>
</dbReference>
<protein>
    <recommendedName>
        <fullName evidence="2">histidine kinase</fullName>
        <ecNumber evidence="2">2.7.13.3</ecNumber>
    </recommendedName>
</protein>
<dbReference type="PANTHER" id="PTHR43304:SF1">
    <property type="entry name" value="PAC DOMAIN-CONTAINING PROTEIN"/>
    <property type="match status" value="1"/>
</dbReference>
<dbReference type="Proteomes" id="UP000465609">
    <property type="component" value="Chromosome"/>
</dbReference>
<evidence type="ECO:0000256" key="4">
    <source>
        <dbReference type="ARBA" id="ARBA00022679"/>
    </source>
</evidence>
<evidence type="ECO:0000259" key="6">
    <source>
        <dbReference type="PROSITE" id="PS50112"/>
    </source>
</evidence>
<dbReference type="InterPro" id="IPR052162">
    <property type="entry name" value="Sensor_kinase/Photoreceptor"/>
</dbReference>
<dbReference type="CDD" id="cd00130">
    <property type="entry name" value="PAS"/>
    <property type="match status" value="1"/>
</dbReference>
<dbReference type="RefSeq" id="WP_138230448.1">
    <property type="nucleotide sequence ID" value="NZ_AP022577.1"/>
</dbReference>
<evidence type="ECO:0000259" key="8">
    <source>
        <dbReference type="PROSITE" id="PS50921"/>
    </source>
</evidence>
<dbReference type="InterPro" id="IPR035965">
    <property type="entry name" value="PAS-like_dom_sf"/>
</dbReference>
<dbReference type="InterPro" id="IPR000700">
    <property type="entry name" value="PAS-assoc_C"/>
</dbReference>
<gene>
    <name evidence="9" type="ORF">MAUB_02100</name>
</gene>
<keyword evidence="3" id="KW-0597">Phosphoprotein</keyword>
<keyword evidence="4" id="KW-0808">Transferase</keyword>
<dbReference type="InterPro" id="IPR036388">
    <property type="entry name" value="WH-like_DNA-bd_sf"/>
</dbReference>
<dbReference type="InterPro" id="IPR000014">
    <property type="entry name" value="PAS"/>
</dbReference>
<reference evidence="9 10" key="1">
    <citation type="journal article" date="2019" name="Emerg. Microbes Infect.">
        <title>Comprehensive subspecies identification of 175 nontuberculous mycobacteria species based on 7547 genomic profiles.</title>
        <authorList>
            <person name="Matsumoto Y."/>
            <person name="Kinjo T."/>
            <person name="Motooka D."/>
            <person name="Nabeya D."/>
            <person name="Jung N."/>
            <person name="Uechi K."/>
            <person name="Horii T."/>
            <person name="Iida T."/>
            <person name="Fujita J."/>
            <person name="Nakamura S."/>
        </authorList>
    </citation>
    <scope>NUCLEOTIDE SEQUENCE [LARGE SCALE GENOMIC DNA]</scope>
    <source>
        <strain evidence="9 10">JCM 15296</strain>
    </source>
</reference>
<feature type="domain" description="PAC" evidence="7">
    <location>
        <begin position="89"/>
        <end position="141"/>
    </location>
</feature>
<dbReference type="InterPro" id="IPR013655">
    <property type="entry name" value="PAS_fold_3"/>
</dbReference>
<comment type="catalytic activity">
    <reaction evidence="1">
        <text>ATP + protein L-histidine = ADP + protein N-phospho-L-histidine.</text>
        <dbReference type="EC" id="2.7.13.3"/>
    </reaction>
</comment>
<feature type="domain" description="ANTAR" evidence="8">
    <location>
        <begin position="131"/>
        <end position="192"/>
    </location>
</feature>
<dbReference type="PROSITE" id="PS50921">
    <property type="entry name" value="ANTAR"/>
    <property type="match status" value="1"/>
</dbReference>
<evidence type="ECO:0000259" key="7">
    <source>
        <dbReference type="PROSITE" id="PS50113"/>
    </source>
</evidence>
<dbReference type="SUPFAM" id="SSF55785">
    <property type="entry name" value="PYP-like sensor domain (PAS domain)"/>
    <property type="match status" value="1"/>
</dbReference>
<dbReference type="NCBIfam" id="TIGR00229">
    <property type="entry name" value="sensory_box"/>
    <property type="match status" value="1"/>
</dbReference>
<dbReference type="PROSITE" id="PS50113">
    <property type="entry name" value="PAC"/>
    <property type="match status" value="1"/>
</dbReference>
<evidence type="ECO:0000256" key="3">
    <source>
        <dbReference type="ARBA" id="ARBA00022553"/>
    </source>
</evidence>
<dbReference type="Gene3D" id="3.30.450.20">
    <property type="entry name" value="PAS domain"/>
    <property type="match status" value="1"/>
</dbReference>
<dbReference type="InterPro" id="IPR011006">
    <property type="entry name" value="CheY-like_superfamily"/>
</dbReference>
<dbReference type="Gene3D" id="1.10.10.10">
    <property type="entry name" value="Winged helix-like DNA-binding domain superfamily/Winged helix DNA-binding domain"/>
    <property type="match status" value="1"/>
</dbReference>
<keyword evidence="10" id="KW-1185">Reference proteome</keyword>
<feature type="domain" description="PAS" evidence="6">
    <location>
        <begin position="42"/>
        <end position="87"/>
    </location>
</feature>
<evidence type="ECO:0000313" key="10">
    <source>
        <dbReference type="Proteomes" id="UP000465609"/>
    </source>
</evidence>
<evidence type="ECO:0000256" key="1">
    <source>
        <dbReference type="ARBA" id="ARBA00000085"/>
    </source>
</evidence>
<dbReference type="InterPro" id="IPR005561">
    <property type="entry name" value="ANTAR"/>
</dbReference>
<evidence type="ECO:0000256" key="2">
    <source>
        <dbReference type="ARBA" id="ARBA00012438"/>
    </source>
</evidence>
<keyword evidence="5" id="KW-0418">Kinase</keyword>
<sequence length="225" mass="24759">MTETNGEIAESESWDVAAVFSGGDTQHVGSFQFSLAEQRWVWSEEVARMHGYTLGEVEPTTELLLSHKHPDDRAKVAEILERVKTGGLYSSRHRIVDCDGKIHWVVVVSDRMTDEDGEITGTRGYYIDVTSGIQSDLTVAIASVVESRAVIDQAKGILMAAYGIDADRAFEILKWRSQATQVKLRTVASRLVEAVMREGLAPETVIAIDHLLLADGPADEDDDEA</sequence>
<evidence type="ECO:0000313" key="9">
    <source>
        <dbReference type="EMBL" id="BBX82337.1"/>
    </source>
</evidence>
<dbReference type="SMART" id="SM01012">
    <property type="entry name" value="ANTAR"/>
    <property type="match status" value="1"/>
</dbReference>
<organism evidence="9 10">
    <name type="scientific">Mycolicibacterium aubagnense</name>
    <dbReference type="NCBI Taxonomy" id="319707"/>
    <lineage>
        <taxon>Bacteria</taxon>
        <taxon>Bacillati</taxon>
        <taxon>Actinomycetota</taxon>
        <taxon>Actinomycetes</taxon>
        <taxon>Mycobacteriales</taxon>
        <taxon>Mycobacteriaceae</taxon>
        <taxon>Mycolicibacterium</taxon>
    </lineage>
</organism>
<dbReference type="SUPFAM" id="SSF52172">
    <property type="entry name" value="CheY-like"/>
    <property type="match status" value="1"/>
</dbReference>
<proteinExistence type="predicted"/>
<dbReference type="PANTHER" id="PTHR43304">
    <property type="entry name" value="PHYTOCHROME-LIKE PROTEIN CPH1"/>
    <property type="match status" value="1"/>
</dbReference>
<evidence type="ECO:0000256" key="5">
    <source>
        <dbReference type="ARBA" id="ARBA00022777"/>
    </source>
</evidence>
<dbReference type="EMBL" id="AP022577">
    <property type="protein sequence ID" value="BBX82337.1"/>
    <property type="molecule type" value="Genomic_DNA"/>
</dbReference>
<name>A0ABM7I721_9MYCO</name>
<accession>A0ABM7I721</accession>
<dbReference type="EC" id="2.7.13.3" evidence="2"/>